<evidence type="ECO:0000313" key="2">
    <source>
        <dbReference type="EMBL" id="SBV93841.1"/>
    </source>
</evidence>
<gene>
    <name evidence="2" type="ORF">KL86DPRO_10600</name>
</gene>
<organism evidence="2">
    <name type="scientific">uncultured delta proteobacterium</name>
    <dbReference type="NCBI Taxonomy" id="34034"/>
    <lineage>
        <taxon>Bacteria</taxon>
        <taxon>Deltaproteobacteria</taxon>
        <taxon>environmental samples</taxon>
    </lineage>
</organism>
<dbReference type="EMBL" id="FLUQ01000001">
    <property type="protein sequence ID" value="SBV93841.1"/>
    <property type="molecule type" value="Genomic_DNA"/>
</dbReference>
<sequence length="149" mass="17632">MATVERYYHQMIVHKNSHFQNRVCPRVLGIDEHRFTRRHGFVTTFCDLQKRKVIDIALGRDQGRLREFLLSLKGRERVKVVCIDMNSAYRTLVRQWFPNAMIVSDRFHVIRLVQHHFAKVCKLVDEEHISYGRGGLLRVLMTRPKEAMG</sequence>
<proteinExistence type="predicted"/>
<feature type="domain" description="Transposase IS204/IS1001/IS1096/IS1165 DDE" evidence="1">
    <location>
        <begin position="28"/>
        <end position="134"/>
    </location>
</feature>
<dbReference type="PANTHER" id="PTHR33498">
    <property type="entry name" value="TRANSPOSASE FOR INSERTION SEQUENCE ELEMENT IS1557"/>
    <property type="match status" value="1"/>
</dbReference>
<protein>
    <submittedName>
        <fullName evidence="2">Transposase</fullName>
    </submittedName>
</protein>
<dbReference type="PANTHER" id="PTHR33498:SF1">
    <property type="entry name" value="TRANSPOSASE FOR INSERTION SEQUENCE ELEMENT IS1557"/>
    <property type="match status" value="1"/>
</dbReference>
<dbReference type="InterPro" id="IPR002560">
    <property type="entry name" value="Transposase_DDE"/>
</dbReference>
<dbReference type="Pfam" id="PF01610">
    <property type="entry name" value="DDE_Tnp_ISL3"/>
    <property type="match status" value="1"/>
</dbReference>
<dbReference type="InterPro" id="IPR047951">
    <property type="entry name" value="Transpos_ISL3"/>
</dbReference>
<dbReference type="AlphaFoldDB" id="A0A212J326"/>
<reference evidence="2" key="1">
    <citation type="submission" date="2016-04" db="EMBL/GenBank/DDBJ databases">
        <authorList>
            <person name="Evans L.H."/>
            <person name="Alamgir A."/>
            <person name="Owens N."/>
            <person name="Weber N.D."/>
            <person name="Virtaneva K."/>
            <person name="Barbian K."/>
            <person name="Babar A."/>
            <person name="Rosenke K."/>
        </authorList>
    </citation>
    <scope>NUCLEOTIDE SEQUENCE</scope>
    <source>
        <strain evidence="2">86</strain>
    </source>
</reference>
<name>A0A212J326_9DELT</name>
<evidence type="ECO:0000259" key="1">
    <source>
        <dbReference type="Pfam" id="PF01610"/>
    </source>
</evidence>
<accession>A0A212J326</accession>